<protein>
    <submittedName>
        <fullName evidence="1">Uncharacterized protein</fullName>
    </submittedName>
</protein>
<dbReference type="AlphaFoldDB" id="A0A1H8HI27"/>
<comment type="caution">
    <text evidence="1">The sequence shown here is derived from an EMBL/GenBank/DDBJ whole genome shotgun (WGS) entry which is preliminary data.</text>
</comment>
<dbReference type="Proteomes" id="UP000297654">
    <property type="component" value="Unassembled WGS sequence"/>
</dbReference>
<evidence type="ECO:0000313" key="2">
    <source>
        <dbReference type="Proteomes" id="UP000297654"/>
    </source>
</evidence>
<evidence type="ECO:0000313" key="1">
    <source>
        <dbReference type="EMBL" id="TFB86665.1"/>
    </source>
</evidence>
<proteinExistence type="predicted"/>
<dbReference type="RefSeq" id="WP_134450421.1">
    <property type="nucleotide sequence ID" value="NZ_FOCN01000009.1"/>
</dbReference>
<keyword evidence="2" id="KW-1185">Reference proteome</keyword>
<sequence>MPQRTSGHGPLAPTRFVQRCAGLLLLVTLGALTLSACAFLRGGQSADSAAARIDKLPAVASSEVTQSESLDGFTRSWFTYVTVTLDSDYRVGDAQNALEWGLRTGWSVNDHEPTAVSVSFIDSAGDAVDWDWEAATAGLGLESASNAQSMSTIGLLMFSSAVIGDSLGDWPGDVPELAGGVFVRG</sequence>
<dbReference type="OrthoDB" id="5063985at2"/>
<dbReference type="STRING" id="1424661.SAMN05216281_109117"/>
<dbReference type="EMBL" id="SOFF01000033">
    <property type="protein sequence ID" value="TFB86665.1"/>
    <property type="molecule type" value="Genomic_DNA"/>
</dbReference>
<organism evidence="1 2">
    <name type="scientific">Cryobacterium luteum</name>
    <dbReference type="NCBI Taxonomy" id="1424661"/>
    <lineage>
        <taxon>Bacteria</taxon>
        <taxon>Bacillati</taxon>
        <taxon>Actinomycetota</taxon>
        <taxon>Actinomycetes</taxon>
        <taxon>Micrococcales</taxon>
        <taxon>Microbacteriaceae</taxon>
        <taxon>Cryobacterium</taxon>
    </lineage>
</organism>
<gene>
    <name evidence="1" type="ORF">E3O10_13670</name>
</gene>
<accession>A0A1H8HI27</accession>
<reference evidence="1 2" key="1">
    <citation type="submission" date="2019-03" db="EMBL/GenBank/DDBJ databases">
        <title>Genomics of glacier-inhabiting Cryobacterium strains.</title>
        <authorList>
            <person name="Liu Q."/>
            <person name="Xin Y.-H."/>
        </authorList>
    </citation>
    <scope>NUCLEOTIDE SEQUENCE [LARGE SCALE GENOMIC DNA]</scope>
    <source>
        <strain evidence="1 2">Hh15</strain>
    </source>
</reference>
<name>A0A1H8HI27_9MICO</name>